<comment type="subcellular location">
    <subcellularLocation>
        <location evidence="1">Cell envelope</location>
    </subcellularLocation>
</comment>
<keyword evidence="3" id="KW-0813">Transport</keyword>
<keyword evidence="7" id="KW-1185">Reference proteome</keyword>
<evidence type="ECO:0000313" key="6">
    <source>
        <dbReference type="EMBL" id="MEJ8574175.1"/>
    </source>
</evidence>
<evidence type="ECO:0000256" key="5">
    <source>
        <dbReference type="SAM" id="SignalP"/>
    </source>
</evidence>
<evidence type="ECO:0000313" key="7">
    <source>
        <dbReference type="Proteomes" id="UP001378188"/>
    </source>
</evidence>
<dbReference type="Proteomes" id="UP001378188">
    <property type="component" value="Unassembled WGS sequence"/>
</dbReference>
<evidence type="ECO:0000256" key="4">
    <source>
        <dbReference type="ARBA" id="ARBA00022729"/>
    </source>
</evidence>
<feature type="signal peptide" evidence="5">
    <location>
        <begin position="1"/>
        <end position="20"/>
    </location>
</feature>
<dbReference type="InterPro" id="IPR018389">
    <property type="entry name" value="DctP_fam"/>
</dbReference>
<dbReference type="RefSeq" id="WP_340331876.1">
    <property type="nucleotide sequence ID" value="NZ_JAZHOF010000010.1"/>
</dbReference>
<evidence type="ECO:0000256" key="1">
    <source>
        <dbReference type="ARBA" id="ARBA00004196"/>
    </source>
</evidence>
<gene>
    <name evidence="6" type="ORF">V3328_22015</name>
</gene>
<evidence type="ECO:0000256" key="3">
    <source>
        <dbReference type="ARBA" id="ARBA00022448"/>
    </source>
</evidence>
<dbReference type="Gene3D" id="3.40.190.170">
    <property type="entry name" value="Bacterial extracellular solute-binding protein, family 7"/>
    <property type="match status" value="1"/>
</dbReference>
<dbReference type="PIRSF" id="PIRSF006470">
    <property type="entry name" value="DctB"/>
    <property type="match status" value="1"/>
</dbReference>
<comment type="caution">
    <text evidence="6">The sequence shown here is derived from an EMBL/GenBank/DDBJ whole genome shotgun (WGS) entry which is preliminary data.</text>
</comment>
<reference evidence="6 7" key="1">
    <citation type="submission" date="2024-02" db="EMBL/GenBank/DDBJ databases">
        <title>Genome analysis and characterization of Microbaculum marinisediminis sp. nov., isolated from marine sediment.</title>
        <authorList>
            <person name="Du Z.-J."/>
            <person name="Ye Y.-Q."/>
            <person name="Zhang Z.-R."/>
            <person name="Yuan S.-M."/>
            <person name="Zhang X.-Y."/>
        </authorList>
    </citation>
    <scope>NUCLEOTIDE SEQUENCE [LARGE SCALE GENOMIC DNA]</scope>
    <source>
        <strain evidence="6 7">SDUM1044001</strain>
    </source>
</reference>
<dbReference type="InterPro" id="IPR038404">
    <property type="entry name" value="TRAP_DctP_sf"/>
</dbReference>
<dbReference type="CDD" id="cd13603">
    <property type="entry name" value="PBP2_TRAP_Siap_TeaA_like"/>
    <property type="match status" value="1"/>
</dbReference>
<feature type="chain" id="PRO_5043903344" evidence="5">
    <location>
        <begin position="21"/>
        <end position="328"/>
    </location>
</feature>
<dbReference type="PANTHER" id="PTHR33376">
    <property type="match status" value="1"/>
</dbReference>
<comment type="similarity">
    <text evidence="2">Belongs to the bacterial solute-binding protein 7 family.</text>
</comment>
<organism evidence="6 7">
    <name type="scientific">Microbaculum marinum</name>
    <dbReference type="NCBI Taxonomy" id="1764581"/>
    <lineage>
        <taxon>Bacteria</taxon>
        <taxon>Pseudomonadati</taxon>
        <taxon>Pseudomonadota</taxon>
        <taxon>Alphaproteobacteria</taxon>
        <taxon>Hyphomicrobiales</taxon>
        <taxon>Tepidamorphaceae</taxon>
        <taxon>Microbaculum</taxon>
    </lineage>
</organism>
<dbReference type="AlphaFoldDB" id="A0AAW9S0U7"/>
<dbReference type="InterPro" id="IPR004682">
    <property type="entry name" value="TRAP_DctP"/>
</dbReference>
<proteinExistence type="inferred from homology"/>
<dbReference type="PANTHER" id="PTHR33376:SF4">
    <property type="entry name" value="SIALIC ACID-BINDING PERIPLASMIC PROTEIN SIAP"/>
    <property type="match status" value="1"/>
</dbReference>
<sequence>MLPRYSIAAALAAAPFLVTALATPSLAEKKLIASLQGPIETSYGAAFQEMDKCLRERTDGEVFVEIYPDRQLGDLTETFEQVREGTVDMAAVAPGMMAEFMPEIQVFVIPFIFRDFDHWKEIVNGEVGDDISSLTREKLPEIRILGYYGGSVRQLVTKEPVESIDDVQGLVMRLLPSEVLHTAWSAVGASPTVMAYGEVYNGLQLGVIQGLENEPEWIARMKFYEQAPNIALTEHEIVTRPFIFSEKTLQSLPEEQQQAVLECGKVSAEFEQEMEHGLDQKYLKELTDEHGVNVTTIDKAAFAEKISEAMGPFVDEIGLTDLAGRIRQ</sequence>
<accession>A0AAW9S0U7</accession>
<protein>
    <submittedName>
        <fullName evidence="6">TRAP transporter substrate-binding protein</fullName>
    </submittedName>
</protein>
<dbReference type="GO" id="GO:0055085">
    <property type="term" value="P:transmembrane transport"/>
    <property type="evidence" value="ECO:0007669"/>
    <property type="project" value="InterPro"/>
</dbReference>
<dbReference type="Pfam" id="PF03480">
    <property type="entry name" value="DctP"/>
    <property type="match status" value="1"/>
</dbReference>
<name>A0AAW9S0U7_9HYPH</name>
<dbReference type="NCBIfam" id="NF037995">
    <property type="entry name" value="TRAP_S1"/>
    <property type="match status" value="1"/>
</dbReference>
<dbReference type="EMBL" id="JAZHOF010000010">
    <property type="protein sequence ID" value="MEJ8574175.1"/>
    <property type="molecule type" value="Genomic_DNA"/>
</dbReference>
<dbReference type="GO" id="GO:0030288">
    <property type="term" value="C:outer membrane-bounded periplasmic space"/>
    <property type="evidence" value="ECO:0007669"/>
    <property type="project" value="InterPro"/>
</dbReference>
<evidence type="ECO:0000256" key="2">
    <source>
        <dbReference type="ARBA" id="ARBA00009023"/>
    </source>
</evidence>
<dbReference type="NCBIfam" id="TIGR00787">
    <property type="entry name" value="dctP"/>
    <property type="match status" value="1"/>
</dbReference>
<keyword evidence="4 5" id="KW-0732">Signal</keyword>